<dbReference type="InterPro" id="IPR017850">
    <property type="entry name" value="Alkaline_phosphatase_core_sf"/>
</dbReference>
<accession>A0A4Q0VEP7</accession>
<feature type="binding site" evidence="10">
    <location>
        <position position="301"/>
    </location>
    <ligand>
        <name>Mn(2+)</name>
        <dbReference type="ChEBI" id="CHEBI:29035"/>
    </ligand>
</feature>
<proteinExistence type="inferred from homology"/>
<reference evidence="13 14" key="1">
    <citation type="submission" date="2018-06" db="EMBL/GenBank/DDBJ databases">
        <title>Genome conservation of Clostridium tetani.</title>
        <authorList>
            <person name="Bruggemann H."/>
            <person name="Popoff M.R."/>
        </authorList>
    </citation>
    <scope>NUCLEOTIDE SEQUENCE [LARGE SCALE GENOMIC DNA]</scope>
    <source>
        <strain evidence="13 14">2017.061</strain>
    </source>
</reference>
<keyword evidence="9" id="KW-0479">Metal-binding</keyword>
<evidence type="ECO:0000313" key="13">
    <source>
        <dbReference type="EMBL" id="RXI50008.1"/>
    </source>
</evidence>
<evidence type="ECO:0000256" key="8">
    <source>
        <dbReference type="PIRSR" id="PIRSR005091-1"/>
    </source>
</evidence>
<evidence type="ECO:0000259" key="12">
    <source>
        <dbReference type="Pfam" id="PF00884"/>
    </source>
</evidence>
<evidence type="ECO:0000256" key="7">
    <source>
        <dbReference type="ARBA" id="ARBA00023136"/>
    </source>
</evidence>
<feature type="domain" description="Sulfatase N-terminal" evidence="12">
    <location>
        <begin position="251"/>
        <end position="537"/>
    </location>
</feature>
<evidence type="ECO:0000256" key="3">
    <source>
        <dbReference type="ARBA" id="ARBA00009983"/>
    </source>
</evidence>
<protein>
    <submittedName>
        <fullName evidence="13">LTA synthase family protein</fullName>
    </submittedName>
</protein>
<gene>
    <name evidence="13" type="ORF">DP130_03255</name>
</gene>
<dbReference type="Proteomes" id="UP000290921">
    <property type="component" value="Unassembled WGS sequence"/>
</dbReference>
<evidence type="ECO:0000256" key="10">
    <source>
        <dbReference type="PIRSR" id="PIRSR005091-3"/>
    </source>
</evidence>
<dbReference type="PIRSF" id="PIRSF005091">
    <property type="entry name" value="Mmb_sulf_HI1246"/>
    <property type="match status" value="1"/>
</dbReference>
<name>A0A4Q0VEP7_CLOTA</name>
<dbReference type="EMBL" id="QMAP01000002">
    <property type="protein sequence ID" value="RXI50008.1"/>
    <property type="molecule type" value="Genomic_DNA"/>
</dbReference>
<keyword evidence="4" id="KW-1003">Cell membrane</keyword>
<evidence type="ECO:0000256" key="11">
    <source>
        <dbReference type="SAM" id="Phobius"/>
    </source>
</evidence>
<keyword evidence="6 11" id="KW-1133">Transmembrane helix</keyword>
<evidence type="ECO:0000256" key="1">
    <source>
        <dbReference type="ARBA" id="ARBA00004651"/>
    </source>
</evidence>
<dbReference type="RefSeq" id="WP_129029901.1">
    <property type="nucleotide sequence ID" value="NZ_QMAP01000002.1"/>
</dbReference>
<dbReference type="PANTHER" id="PTHR47371">
    <property type="entry name" value="LIPOTEICHOIC ACID SYNTHASE"/>
    <property type="match status" value="1"/>
</dbReference>
<keyword evidence="9" id="KW-0464">Manganese</keyword>
<dbReference type="GO" id="GO:0046872">
    <property type="term" value="F:metal ion binding"/>
    <property type="evidence" value="ECO:0007669"/>
    <property type="project" value="UniProtKB-KW"/>
</dbReference>
<comment type="caution">
    <text evidence="13">The sequence shown here is derived from an EMBL/GenBank/DDBJ whole genome shotgun (WGS) entry which is preliminary data.</text>
</comment>
<dbReference type="Gene3D" id="3.40.720.10">
    <property type="entry name" value="Alkaline Phosphatase, subunit A"/>
    <property type="match status" value="1"/>
</dbReference>
<dbReference type="InterPro" id="IPR000917">
    <property type="entry name" value="Sulfatase_N"/>
</dbReference>
<feature type="active site" evidence="8">
    <location>
        <position position="301"/>
    </location>
</feature>
<evidence type="ECO:0000256" key="4">
    <source>
        <dbReference type="ARBA" id="ARBA00022475"/>
    </source>
</evidence>
<dbReference type="AlphaFoldDB" id="A0A4Q0VEP7"/>
<dbReference type="GO" id="GO:0005886">
    <property type="term" value="C:plasma membrane"/>
    <property type="evidence" value="ECO:0007669"/>
    <property type="project" value="UniProtKB-SubCell"/>
</dbReference>
<evidence type="ECO:0000256" key="2">
    <source>
        <dbReference type="ARBA" id="ARBA00004936"/>
    </source>
</evidence>
<evidence type="ECO:0000256" key="9">
    <source>
        <dbReference type="PIRSR" id="PIRSR005091-2"/>
    </source>
</evidence>
<evidence type="ECO:0000256" key="5">
    <source>
        <dbReference type="ARBA" id="ARBA00022692"/>
    </source>
</evidence>
<feature type="transmembrane region" description="Helical" evidence="11">
    <location>
        <begin position="68"/>
        <end position="88"/>
    </location>
</feature>
<organism evidence="13 14">
    <name type="scientific">Clostridium tetani</name>
    <dbReference type="NCBI Taxonomy" id="1513"/>
    <lineage>
        <taxon>Bacteria</taxon>
        <taxon>Bacillati</taxon>
        <taxon>Bacillota</taxon>
        <taxon>Clostridia</taxon>
        <taxon>Eubacteriales</taxon>
        <taxon>Clostridiaceae</taxon>
        <taxon>Clostridium</taxon>
    </lineage>
</organism>
<evidence type="ECO:0000313" key="14">
    <source>
        <dbReference type="Proteomes" id="UP000290921"/>
    </source>
</evidence>
<dbReference type="PANTHER" id="PTHR47371:SF3">
    <property type="entry name" value="PHOSPHOGLYCEROL TRANSFERASE I"/>
    <property type="match status" value="1"/>
</dbReference>
<comment type="similarity">
    <text evidence="3">Belongs to the LTA synthase family.</text>
</comment>
<feature type="binding site" evidence="10">
    <location>
        <position position="473"/>
    </location>
    <ligand>
        <name>Mn(2+)</name>
        <dbReference type="ChEBI" id="CHEBI:29035"/>
    </ligand>
</feature>
<dbReference type="InterPro" id="IPR050448">
    <property type="entry name" value="OpgB/LTA_synthase_biosynth"/>
</dbReference>
<feature type="transmembrane region" description="Helical" evidence="11">
    <location>
        <begin position="42"/>
        <end position="61"/>
    </location>
</feature>
<dbReference type="Pfam" id="PF00884">
    <property type="entry name" value="Sulfatase"/>
    <property type="match status" value="1"/>
</dbReference>
<feature type="binding site" evidence="10">
    <location>
        <position position="474"/>
    </location>
    <ligand>
        <name>Mn(2+)</name>
        <dbReference type="ChEBI" id="CHEBI:29035"/>
    </ligand>
</feature>
<feature type="binding site" evidence="9">
    <location>
        <position position="414"/>
    </location>
    <ligand>
        <name>substrate</name>
    </ligand>
</feature>
<keyword evidence="5 11" id="KW-0812">Transmembrane</keyword>
<feature type="transmembrane region" description="Helical" evidence="11">
    <location>
        <begin position="12"/>
        <end position="30"/>
    </location>
</feature>
<dbReference type="Gene3D" id="3.30.1120.170">
    <property type="match status" value="1"/>
</dbReference>
<comment type="pathway">
    <text evidence="2">Cell wall biogenesis; lipoteichoic acid biosynthesis.</text>
</comment>
<keyword evidence="7 11" id="KW-0472">Membrane</keyword>
<dbReference type="InterPro" id="IPR012160">
    <property type="entry name" value="LtaS-like"/>
</dbReference>
<comment type="subcellular location">
    <subcellularLocation>
        <location evidence="1">Cell membrane</location>
        <topology evidence="1">Multi-pass membrane protein</topology>
    </subcellularLocation>
</comment>
<sequence>MKNTLNYIFKNFIDIIAFIVFLTVKLLIYGKTIETGYFTYKGIFFPVFWSLLAIVAFAILFKPIKRVKFLFILNLVITLFIIADLNYFRYFKDVLSIPVILNSFQLGAVKSSVGSLIKLSDFLYFADLILFKFISDHYKHSKFDRVILSKQLKFSTFLAIFILASSMEGYHFYKLSKEQPKLLSTMYNKVYIAKKLGNVNYHYLDCFNSLTNGIAKKTPIPKQKEEKVKAYLQTNITENATPKLKGIGENKNLIIIQVEALQSFAINKTINGKEITPNLNKWIKKSANFPNYFYQTASGGTSDAEFLSNNSLYPTASGSVTYLYAGNEFNALPEALKEKGYSAAGFHGFRESFWNRNIMYPKYGFDKFFGEKSYNVDEKIGLGLSDKSFLNQSLDKMKELKEPYFSFIVTLTSHFPYEAVDKYGDFPVGEFENTLVGNYLKSIHYTDEQLGLFLDKLQQEKILDKSILAVYGDHYAIPKEHEKDLAKLLGKEGFTDLEWMELQKVPMFIHFPKDAHKGNYNIYGGQIDLYPTLANMFNLPMQNMLGKDLFNSKNGKVIFRNGSFSDGKSFYISPLNSYFNISNGEKIEEDDNLKNLKEKTINELEYSDLILKHNLLKKFKNK</sequence>
<dbReference type="CDD" id="cd16015">
    <property type="entry name" value="LTA_synthase"/>
    <property type="match status" value="1"/>
</dbReference>
<dbReference type="SUPFAM" id="SSF53649">
    <property type="entry name" value="Alkaline phosphatase-like"/>
    <property type="match status" value="1"/>
</dbReference>
<evidence type="ECO:0000256" key="6">
    <source>
        <dbReference type="ARBA" id="ARBA00022989"/>
    </source>
</evidence>
<feature type="binding site" evidence="10">
    <location>
        <position position="259"/>
    </location>
    <ligand>
        <name>Mn(2+)</name>
        <dbReference type="ChEBI" id="CHEBI:29035"/>
    </ligand>
</feature>